<dbReference type="PANTHER" id="PTHR23022">
    <property type="entry name" value="TRANSPOSABLE ELEMENT-RELATED"/>
    <property type="match status" value="1"/>
</dbReference>
<evidence type="ECO:0000313" key="3">
    <source>
        <dbReference type="EMBL" id="KAI6654499.1"/>
    </source>
</evidence>
<dbReference type="GO" id="GO:0003677">
    <property type="term" value="F:DNA binding"/>
    <property type="evidence" value="ECO:0007669"/>
    <property type="project" value="InterPro"/>
</dbReference>
<comment type="caution">
    <text evidence="3">The sequence shown here is derived from an EMBL/GenBank/DDBJ whole genome shotgun (WGS) entry which is preliminary data.</text>
</comment>
<sequence length="329" mass="38503">MYKHSTQEQRRNQIETLYNAGITKGVDICQRTSIPKQTVYRVLNLIKDKKSLQRRRGAGRPSKIKANDKRRIAALYQSNPRTSLRSILPRLSSPVSIIILHAQVNRQNFVSKRAVLVPALTDLHVSKRIAWCKEMKCFDWSKTFFTDECSVWLDSRRVNLWIKKGQTVHLPTFRHPSKVHLWGRISIMRTTHLRIFPENFNQVVYISTLRECFIEDANAKYRDSWVLQEDNSPVHTGRAAKGWKTEFVPLRIDWPPNSPDLAPIENQWAVLKRRLIVLHPKTVSQLKQAIQDIWETFDPDFLRPFCTSMPKRIRLCLDNAGKKLIIDRM</sequence>
<dbReference type="AlphaFoldDB" id="A0AAV7K1M7"/>
<feature type="domain" description="Tc1-like transposase DDE" evidence="2">
    <location>
        <begin position="144"/>
        <end position="286"/>
    </location>
</feature>
<evidence type="ECO:0000259" key="2">
    <source>
        <dbReference type="Pfam" id="PF13358"/>
    </source>
</evidence>
<dbReference type="Gene3D" id="3.30.420.10">
    <property type="entry name" value="Ribonuclease H-like superfamily/Ribonuclease H"/>
    <property type="match status" value="1"/>
</dbReference>
<dbReference type="Pfam" id="PF02796">
    <property type="entry name" value="HTH_7"/>
    <property type="match status" value="1"/>
</dbReference>
<evidence type="ECO:0000259" key="1">
    <source>
        <dbReference type="Pfam" id="PF02796"/>
    </source>
</evidence>
<name>A0AAV7K1M7_9METZ</name>
<evidence type="ECO:0000313" key="4">
    <source>
        <dbReference type="Proteomes" id="UP001165289"/>
    </source>
</evidence>
<dbReference type="Pfam" id="PF13358">
    <property type="entry name" value="DDE_3"/>
    <property type="match status" value="1"/>
</dbReference>
<dbReference type="EMBL" id="JAKMXF010000222">
    <property type="protein sequence ID" value="KAI6654499.1"/>
    <property type="molecule type" value="Genomic_DNA"/>
</dbReference>
<dbReference type="InterPro" id="IPR006120">
    <property type="entry name" value="Resolvase_HTH_dom"/>
</dbReference>
<reference evidence="3 4" key="1">
    <citation type="journal article" date="2023" name="BMC Biol.">
        <title>The compact genome of the sponge Oopsacas minuta (Hexactinellida) is lacking key metazoan core genes.</title>
        <authorList>
            <person name="Santini S."/>
            <person name="Schenkelaars Q."/>
            <person name="Jourda C."/>
            <person name="Duchesne M."/>
            <person name="Belahbib H."/>
            <person name="Rocher C."/>
            <person name="Selva M."/>
            <person name="Riesgo A."/>
            <person name="Vervoort M."/>
            <person name="Leys S.P."/>
            <person name="Kodjabachian L."/>
            <person name="Le Bivic A."/>
            <person name="Borchiellini C."/>
            <person name="Claverie J.M."/>
            <person name="Renard E."/>
        </authorList>
    </citation>
    <scope>NUCLEOTIDE SEQUENCE [LARGE SCALE GENOMIC DNA]</scope>
    <source>
        <strain evidence="3">SPO-2</strain>
    </source>
</reference>
<dbReference type="GO" id="GO:0000150">
    <property type="term" value="F:DNA strand exchange activity"/>
    <property type="evidence" value="ECO:0007669"/>
    <property type="project" value="InterPro"/>
</dbReference>
<keyword evidence="4" id="KW-1185">Reference proteome</keyword>
<dbReference type="InterPro" id="IPR009057">
    <property type="entry name" value="Homeodomain-like_sf"/>
</dbReference>
<dbReference type="PANTHER" id="PTHR23022:SF135">
    <property type="entry name" value="SI:DKEY-77F5.3"/>
    <property type="match status" value="1"/>
</dbReference>
<evidence type="ECO:0008006" key="5">
    <source>
        <dbReference type="Google" id="ProtNLM"/>
    </source>
</evidence>
<accession>A0AAV7K1M7</accession>
<dbReference type="SUPFAM" id="SSF46689">
    <property type="entry name" value="Homeodomain-like"/>
    <property type="match status" value="1"/>
</dbReference>
<dbReference type="InterPro" id="IPR052338">
    <property type="entry name" value="Transposase_5"/>
</dbReference>
<dbReference type="InterPro" id="IPR038717">
    <property type="entry name" value="Tc1-like_DDE_dom"/>
</dbReference>
<proteinExistence type="predicted"/>
<dbReference type="Proteomes" id="UP001165289">
    <property type="component" value="Unassembled WGS sequence"/>
</dbReference>
<protein>
    <recommendedName>
        <fullName evidence="5">Tc1-like transposase DDE domain-containing protein</fullName>
    </recommendedName>
</protein>
<feature type="domain" description="Resolvase HTH" evidence="1">
    <location>
        <begin position="8"/>
        <end position="44"/>
    </location>
</feature>
<organism evidence="3 4">
    <name type="scientific">Oopsacas minuta</name>
    <dbReference type="NCBI Taxonomy" id="111878"/>
    <lineage>
        <taxon>Eukaryota</taxon>
        <taxon>Metazoa</taxon>
        <taxon>Porifera</taxon>
        <taxon>Hexactinellida</taxon>
        <taxon>Hexasterophora</taxon>
        <taxon>Lyssacinosida</taxon>
        <taxon>Leucopsacidae</taxon>
        <taxon>Oopsacas</taxon>
    </lineage>
</organism>
<dbReference type="InterPro" id="IPR036397">
    <property type="entry name" value="RNaseH_sf"/>
</dbReference>
<gene>
    <name evidence="3" type="ORF">LOD99_895</name>
</gene>